<dbReference type="Proteomes" id="UP001228581">
    <property type="component" value="Unassembled WGS sequence"/>
</dbReference>
<gene>
    <name evidence="1" type="ORF">QNI19_17360</name>
</gene>
<organism evidence="1 2">
    <name type="scientific">Xanthocytophaga flava</name>
    <dbReference type="NCBI Taxonomy" id="3048013"/>
    <lineage>
        <taxon>Bacteria</taxon>
        <taxon>Pseudomonadati</taxon>
        <taxon>Bacteroidota</taxon>
        <taxon>Cytophagia</taxon>
        <taxon>Cytophagales</taxon>
        <taxon>Rhodocytophagaceae</taxon>
        <taxon>Xanthocytophaga</taxon>
    </lineage>
</organism>
<reference evidence="1 2" key="1">
    <citation type="submission" date="2023-05" db="EMBL/GenBank/DDBJ databases">
        <authorList>
            <person name="Zhang X."/>
        </authorList>
    </citation>
    <scope>NUCLEOTIDE SEQUENCE [LARGE SCALE GENOMIC DNA]</scope>
    <source>
        <strain evidence="1 2">DM2B3-1</strain>
    </source>
</reference>
<comment type="caution">
    <text evidence="1">The sequence shown here is derived from an EMBL/GenBank/DDBJ whole genome shotgun (WGS) entry which is preliminary data.</text>
</comment>
<evidence type="ECO:0008006" key="3">
    <source>
        <dbReference type="Google" id="ProtNLM"/>
    </source>
</evidence>
<accession>A0ABT7CLZ0</accession>
<proteinExistence type="predicted"/>
<evidence type="ECO:0000313" key="2">
    <source>
        <dbReference type="Proteomes" id="UP001228581"/>
    </source>
</evidence>
<protein>
    <recommendedName>
        <fullName evidence="3">Lipoprotein</fullName>
    </recommendedName>
</protein>
<name>A0ABT7CLZ0_9BACT</name>
<keyword evidence="2" id="KW-1185">Reference proteome</keyword>
<dbReference type="EMBL" id="JASJOT010000011">
    <property type="protein sequence ID" value="MDJ1494710.1"/>
    <property type="molecule type" value="Genomic_DNA"/>
</dbReference>
<sequence length="139" mass="16166">MKLYVVITLTVFLIGCMAKPEQPPLTELEKAYFDRVGRKCNCLIKREVNPEIYKKSDTLRKRGWYVFVLDSISCEAVEKKDSLEKTANTISRQLHRKILTKDFVYDYDHISIVFSCRSGVNSRNNAAFTYTLEDLDKMP</sequence>
<evidence type="ECO:0000313" key="1">
    <source>
        <dbReference type="EMBL" id="MDJ1494710.1"/>
    </source>
</evidence>
<dbReference type="RefSeq" id="WP_313998085.1">
    <property type="nucleotide sequence ID" value="NZ_JASJOT010000011.1"/>
</dbReference>
<dbReference type="PROSITE" id="PS51257">
    <property type="entry name" value="PROKAR_LIPOPROTEIN"/>
    <property type="match status" value="1"/>
</dbReference>